<evidence type="ECO:0000256" key="4">
    <source>
        <dbReference type="SAM" id="MobiDB-lite"/>
    </source>
</evidence>
<dbReference type="GO" id="GO:0003677">
    <property type="term" value="F:DNA binding"/>
    <property type="evidence" value="ECO:0007669"/>
    <property type="project" value="UniProtKB-KW"/>
</dbReference>
<evidence type="ECO:0000256" key="2">
    <source>
        <dbReference type="ARBA" id="ARBA00022747"/>
    </source>
</evidence>
<accession>A0A2K8U2G1</accession>
<proteinExistence type="inferred from homology"/>
<reference evidence="6 7" key="1">
    <citation type="submission" date="2017-03" db="EMBL/GenBank/DDBJ databases">
        <title>Complete genome sequence of Candidatus 'Thiodictyon syntrophicum' sp. nov. strain Cad16T, a photolithoautotroph purple sulfur bacterium isolated from an alpine meromictic lake.</title>
        <authorList>
            <person name="Luedin S.M."/>
            <person name="Pothier J.F."/>
            <person name="Danza F."/>
            <person name="Storelli N."/>
            <person name="Wittwer M."/>
            <person name="Tonolla M."/>
        </authorList>
    </citation>
    <scope>NUCLEOTIDE SEQUENCE [LARGE SCALE GENOMIC DNA]</scope>
    <source>
        <strain evidence="6 7">Cad16T</strain>
    </source>
</reference>
<dbReference type="EMBL" id="CP020370">
    <property type="protein sequence ID" value="AUB79770.1"/>
    <property type="molecule type" value="Genomic_DNA"/>
</dbReference>
<dbReference type="KEGG" id="tsy:THSYN_01550"/>
<evidence type="ECO:0000259" key="5">
    <source>
        <dbReference type="Pfam" id="PF01420"/>
    </source>
</evidence>
<protein>
    <recommendedName>
        <fullName evidence="5">Type I restriction modification DNA specificity domain-containing protein</fullName>
    </recommendedName>
</protein>
<gene>
    <name evidence="6" type="ORF">THSYN_01550</name>
</gene>
<dbReference type="OrthoDB" id="398435at2"/>
<dbReference type="PANTHER" id="PTHR43140">
    <property type="entry name" value="TYPE-1 RESTRICTION ENZYME ECOKI SPECIFICITY PROTEIN"/>
    <property type="match status" value="1"/>
</dbReference>
<keyword evidence="7" id="KW-1185">Reference proteome</keyword>
<dbReference type="InterPro" id="IPR044946">
    <property type="entry name" value="Restrct_endonuc_typeI_TRD_sf"/>
</dbReference>
<feature type="compositionally biased region" description="Basic residues" evidence="4">
    <location>
        <begin position="215"/>
        <end position="224"/>
    </location>
</feature>
<sequence>MTGLPESWTTCRLGDVVDYGTPDKAEPDAIPADAWVLELEDIEKGTSKILQRLTFAQRQSKSTKNRFAAGDVLYGKLRPYLNKVVCADGAGFCTTEIIPLKPSVWLDGRYLFYWLRHPTFLDYVTAESHGLNMPRLGTKSGRDAPFVLAPINEQRRIADKLDTILARVDACRERLDRVPATLRMTNPQDYSSNASARPARSSQPGPESVVAVARPRLRSPKPPC</sequence>
<feature type="compositionally biased region" description="Low complexity" evidence="4">
    <location>
        <begin position="191"/>
        <end position="202"/>
    </location>
</feature>
<dbReference type="AlphaFoldDB" id="A0A2K8U2G1"/>
<dbReference type="InterPro" id="IPR000055">
    <property type="entry name" value="Restrct_endonuc_typeI_TRD"/>
</dbReference>
<dbReference type="RefSeq" id="WP_100917588.1">
    <property type="nucleotide sequence ID" value="NZ_CP020370.1"/>
</dbReference>
<dbReference type="Proteomes" id="UP000232638">
    <property type="component" value="Chromosome"/>
</dbReference>
<dbReference type="Gene3D" id="3.90.220.20">
    <property type="entry name" value="DNA methylase specificity domains"/>
    <property type="match status" value="1"/>
</dbReference>
<dbReference type="InterPro" id="IPR051212">
    <property type="entry name" value="Type-I_RE_S_subunit"/>
</dbReference>
<evidence type="ECO:0000313" key="6">
    <source>
        <dbReference type="EMBL" id="AUB79770.1"/>
    </source>
</evidence>
<evidence type="ECO:0000256" key="1">
    <source>
        <dbReference type="ARBA" id="ARBA00010923"/>
    </source>
</evidence>
<comment type="similarity">
    <text evidence="1">Belongs to the type-I restriction system S methylase family.</text>
</comment>
<dbReference type="GO" id="GO:0009307">
    <property type="term" value="P:DNA restriction-modification system"/>
    <property type="evidence" value="ECO:0007669"/>
    <property type="project" value="UniProtKB-KW"/>
</dbReference>
<dbReference type="PANTHER" id="PTHR43140:SF1">
    <property type="entry name" value="TYPE I RESTRICTION ENZYME ECOKI SPECIFICITY SUBUNIT"/>
    <property type="match status" value="1"/>
</dbReference>
<keyword evidence="3" id="KW-0238">DNA-binding</keyword>
<dbReference type="Pfam" id="PF01420">
    <property type="entry name" value="Methylase_S"/>
    <property type="match status" value="1"/>
</dbReference>
<dbReference type="REBASE" id="226578">
    <property type="entry name" value="S.Tsy16TORF1560P"/>
</dbReference>
<name>A0A2K8U2G1_9GAMM</name>
<feature type="domain" description="Type I restriction modification DNA specificity" evidence="5">
    <location>
        <begin position="5"/>
        <end position="172"/>
    </location>
</feature>
<organism evidence="6 7">
    <name type="scientific">Candidatus Thiodictyon syntrophicum</name>
    <dbReference type="NCBI Taxonomy" id="1166950"/>
    <lineage>
        <taxon>Bacteria</taxon>
        <taxon>Pseudomonadati</taxon>
        <taxon>Pseudomonadota</taxon>
        <taxon>Gammaproteobacteria</taxon>
        <taxon>Chromatiales</taxon>
        <taxon>Chromatiaceae</taxon>
        <taxon>Thiodictyon</taxon>
    </lineage>
</organism>
<dbReference type="SUPFAM" id="SSF116734">
    <property type="entry name" value="DNA methylase specificity domain"/>
    <property type="match status" value="1"/>
</dbReference>
<evidence type="ECO:0000256" key="3">
    <source>
        <dbReference type="ARBA" id="ARBA00023125"/>
    </source>
</evidence>
<feature type="region of interest" description="Disordered" evidence="4">
    <location>
        <begin position="182"/>
        <end position="224"/>
    </location>
</feature>
<evidence type="ECO:0000313" key="7">
    <source>
        <dbReference type="Proteomes" id="UP000232638"/>
    </source>
</evidence>
<keyword evidence="2" id="KW-0680">Restriction system</keyword>